<protein>
    <submittedName>
        <fullName evidence="2">Cytochrome c</fullName>
    </submittedName>
</protein>
<name>A0A501WS84_9RHOB</name>
<feature type="chain" id="PRO_5021503283" evidence="1">
    <location>
        <begin position="23"/>
        <end position="101"/>
    </location>
</feature>
<dbReference type="SUPFAM" id="SSF46626">
    <property type="entry name" value="Cytochrome c"/>
    <property type="match status" value="1"/>
</dbReference>
<proteinExistence type="predicted"/>
<keyword evidence="1" id="KW-0732">Signal</keyword>
<reference evidence="2 3" key="1">
    <citation type="submission" date="2019-06" db="EMBL/GenBank/DDBJ databases">
        <title>A novel bacterium of genus Amaricoccus, isolated from marine sediment.</title>
        <authorList>
            <person name="Huang H."/>
            <person name="Mo K."/>
            <person name="Hu Y."/>
        </authorList>
    </citation>
    <scope>NUCLEOTIDE SEQUENCE [LARGE SCALE GENOMIC DNA]</scope>
    <source>
        <strain evidence="2 3">HB172011</strain>
    </source>
</reference>
<dbReference type="InterPro" id="IPR036909">
    <property type="entry name" value="Cyt_c-like_dom_sf"/>
</dbReference>
<dbReference type="Proteomes" id="UP000319255">
    <property type="component" value="Unassembled WGS sequence"/>
</dbReference>
<organism evidence="2 3">
    <name type="scientific">Amaricoccus solimangrovi</name>
    <dbReference type="NCBI Taxonomy" id="2589815"/>
    <lineage>
        <taxon>Bacteria</taxon>
        <taxon>Pseudomonadati</taxon>
        <taxon>Pseudomonadota</taxon>
        <taxon>Alphaproteobacteria</taxon>
        <taxon>Rhodobacterales</taxon>
        <taxon>Paracoccaceae</taxon>
        <taxon>Amaricoccus</taxon>
    </lineage>
</organism>
<evidence type="ECO:0000313" key="2">
    <source>
        <dbReference type="EMBL" id="TPE50944.1"/>
    </source>
</evidence>
<evidence type="ECO:0000313" key="3">
    <source>
        <dbReference type="Proteomes" id="UP000319255"/>
    </source>
</evidence>
<sequence length="101" mass="10580">MKHVFRTALAALLLAAPLASPAAPVTYALPDESATFRPGPGVETAESNCGACHSADYIEYQPPGMGADFWSAEVTKMIKVYGAPISEEDAKAIAAYLAATY</sequence>
<dbReference type="GO" id="GO:0020037">
    <property type="term" value="F:heme binding"/>
    <property type="evidence" value="ECO:0007669"/>
    <property type="project" value="InterPro"/>
</dbReference>
<gene>
    <name evidence="2" type="ORF">FJM51_09845</name>
</gene>
<dbReference type="AlphaFoldDB" id="A0A501WS84"/>
<dbReference type="GO" id="GO:0009055">
    <property type="term" value="F:electron transfer activity"/>
    <property type="evidence" value="ECO:0007669"/>
    <property type="project" value="InterPro"/>
</dbReference>
<accession>A0A501WS84</accession>
<feature type="signal peptide" evidence="1">
    <location>
        <begin position="1"/>
        <end position="22"/>
    </location>
</feature>
<evidence type="ECO:0000256" key="1">
    <source>
        <dbReference type="SAM" id="SignalP"/>
    </source>
</evidence>
<keyword evidence="3" id="KW-1185">Reference proteome</keyword>
<dbReference type="RefSeq" id="WP_140453975.1">
    <property type="nucleotide sequence ID" value="NZ_VFRP01000008.1"/>
</dbReference>
<comment type="caution">
    <text evidence="2">The sequence shown here is derived from an EMBL/GenBank/DDBJ whole genome shotgun (WGS) entry which is preliminary data.</text>
</comment>
<dbReference type="OrthoDB" id="9789237at2"/>
<dbReference type="Gene3D" id="1.10.760.10">
    <property type="entry name" value="Cytochrome c-like domain"/>
    <property type="match status" value="1"/>
</dbReference>
<dbReference type="EMBL" id="VFRP01000008">
    <property type="protein sequence ID" value="TPE50944.1"/>
    <property type="molecule type" value="Genomic_DNA"/>
</dbReference>